<organism evidence="2 3">
    <name type="scientific">Moraxella catarrhalis</name>
    <name type="common">Branhamella catarrhalis</name>
    <dbReference type="NCBI Taxonomy" id="480"/>
    <lineage>
        <taxon>Bacteria</taxon>
        <taxon>Pseudomonadati</taxon>
        <taxon>Pseudomonadota</taxon>
        <taxon>Gammaproteobacteria</taxon>
        <taxon>Moraxellales</taxon>
        <taxon>Moraxellaceae</taxon>
        <taxon>Moraxella</taxon>
    </lineage>
</organism>
<evidence type="ECO:0000313" key="2">
    <source>
        <dbReference type="EMBL" id="OAV00737.1"/>
    </source>
</evidence>
<dbReference type="Proteomes" id="UP000078446">
    <property type="component" value="Unassembled WGS sequence"/>
</dbReference>
<dbReference type="AlphaFoldDB" id="A0A7Z0UYL5"/>
<keyword evidence="1" id="KW-0812">Transmembrane</keyword>
<keyword evidence="1" id="KW-0472">Membrane</keyword>
<comment type="caution">
    <text evidence="2">The sequence shown here is derived from an EMBL/GenBank/DDBJ whole genome shotgun (WGS) entry which is preliminary data.</text>
</comment>
<reference evidence="2 3" key="1">
    <citation type="journal article" date="2016" name="Genome Biol. Evol.">
        <title>Comparative Genomic Analyses of the Moraxella catarrhalis Serosensitive and Seroresistant Lineages Demonstrate Their Independent Evolution.</title>
        <authorList>
            <person name="Earl J.P."/>
            <person name="de Vries S.P."/>
            <person name="Ahmed A."/>
            <person name="Powell E."/>
            <person name="Schultz M.P."/>
            <person name="Hermans P.W."/>
            <person name="Hill D.J."/>
            <person name="Zhou Z."/>
            <person name="Constantinidou C.I."/>
            <person name="Hu F.Z."/>
            <person name="Bootsma H.J."/>
            <person name="Ehrlich G.D."/>
        </authorList>
    </citation>
    <scope>NUCLEOTIDE SEQUENCE [LARGE SCALE GENOMIC DNA]</scope>
    <source>
        <strain evidence="2 3">Z7574</strain>
    </source>
</reference>
<protein>
    <submittedName>
        <fullName evidence="2">Uncharacterized protein</fullName>
    </submittedName>
</protein>
<keyword evidence="1" id="KW-1133">Transmembrane helix</keyword>
<accession>A0A7Z0UYL5</accession>
<sequence>MAIILISYIAVNTSLSLTYGIWLSVLAPVIIIVIFSRDNNQWYKKHPEFEQPRE</sequence>
<proteinExistence type="predicted"/>
<feature type="transmembrane region" description="Helical" evidence="1">
    <location>
        <begin position="17"/>
        <end position="35"/>
    </location>
</feature>
<gene>
    <name evidence="2" type="ORF">AO382_1171</name>
</gene>
<evidence type="ECO:0000256" key="1">
    <source>
        <dbReference type="SAM" id="Phobius"/>
    </source>
</evidence>
<name>A0A7Z0UYL5_MORCA</name>
<evidence type="ECO:0000313" key="3">
    <source>
        <dbReference type="Proteomes" id="UP000078446"/>
    </source>
</evidence>
<dbReference type="RefSeq" id="WP_154806258.1">
    <property type="nucleotide sequence ID" value="NZ_LXHE01000011.1"/>
</dbReference>
<dbReference type="EMBL" id="LXHE01000011">
    <property type="protein sequence ID" value="OAV00737.1"/>
    <property type="molecule type" value="Genomic_DNA"/>
</dbReference>